<name>A0A495JHY3_9ACTN</name>
<dbReference type="GO" id="GO:0008270">
    <property type="term" value="F:zinc ion binding"/>
    <property type="evidence" value="ECO:0007669"/>
    <property type="project" value="TreeGrafter"/>
</dbReference>
<accession>A0A495JHY3</accession>
<evidence type="ECO:0000313" key="12">
    <source>
        <dbReference type="EMBL" id="RKR88365.1"/>
    </source>
</evidence>
<proteinExistence type="inferred from homology"/>
<dbReference type="Pfam" id="PF01475">
    <property type="entry name" value="FUR"/>
    <property type="match status" value="1"/>
</dbReference>
<evidence type="ECO:0000256" key="7">
    <source>
        <dbReference type="ARBA" id="ARBA00022833"/>
    </source>
</evidence>
<keyword evidence="4" id="KW-0963">Cytoplasm</keyword>
<evidence type="ECO:0000256" key="6">
    <source>
        <dbReference type="ARBA" id="ARBA00022723"/>
    </source>
</evidence>
<dbReference type="InterPro" id="IPR002481">
    <property type="entry name" value="FUR"/>
</dbReference>
<dbReference type="InterPro" id="IPR036388">
    <property type="entry name" value="WH-like_DNA-bd_sf"/>
</dbReference>
<feature type="binding site" evidence="11">
    <location>
        <position position="96"/>
    </location>
    <ligand>
        <name>Zn(2+)</name>
        <dbReference type="ChEBI" id="CHEBI:29105"/>
    </ligand>
</feature>
<evidence type="ECO:0000313" key="13">
    <source>
        <dbReference type="Proteomes" id="UP000277671"/>
    </source>
</evidence>
<dbReference type="RefSeq" id="WP_121156996.1">
    <property type="nucleotide sequence ID" value="NZ_RBKT01000001.1"/>
</dbReference>
<keyword evidence="13" id="KW-1185">Reference proteome</keyword>
<evidence type="ECO:0000256" key="8">
    <source>
        <dbReference type="ARBA" id="ARBA00023015"/>
    </source>
</evidence>
<dbReference type="SUPFAM" id="SSF46785">
    <property type="entry name" value="Winged helix' DNA-binding domain"/>
    <property type="match status" value="1"/>
</dbReference>
<dbReference type="PANTHER" id="PTHR33202">
    <property type="entry name" value="ZINC UPTAKE REGULATION PROTEIN"/>
    <property type="match status" value="1"/>
</dbReference>
<keyword evidence="9" id="KW-0238">DNA-binding</keyword>
<dbReference type="InterPro" id="IPR036390">
    <property type="entry name" value="WH_DNA-bd_sf"/>
</dbReference>
<evidence type="ECO:0000256" key="2">
    <source>
        <dbReference type="ARBA" id="ARBA00007957"/>
    </source>
</evidence>
<evidence type="ECO:0000256" key="3">
    <source>
        <dbReference type="ARBA" id="ARBA00011738"/>
    </source>
</evidence>
<dbReference type="PANTHER" id="PTHR33202:SF2">
    <property type="entry name" value="FERRIC UPTAKE REGULATION PROTEIN"/>
    <property type="match status" value="1"/>
</dbReference>
<dbReference type="OrthoDB" id="8659436at2"/>
<evidence type="ECO:0000256" key="4">
    <source>
        <dbReference type="ARBA" id="ARBA00022490"/>
    </source>
</evidence>
<evidence type="ECO:0000256" key="11">
    <source>
        <dbReference type="PIRSR" id="PIRSR602481-1"/>
    </source>
</evidence>
<keyword evidence="10" id="KW-0804">Transcription</keyword>
<comment type="subunit">
    <text evidence="3">Homodimer.</text>
</comment>
<gene>
    <name evidence="12" type="ORF">BDK92_2681</name>
</gene>
<feature type="binding site" evidence="11">
    <location>
        <position position="93"/>
    </location>
    <ligand>
        <name>Zn(2+)</name>
        <dbReference type="ChEBI" id="CHEBI:29105"/>
    </ligand>
</feature>
<keyword evidence="6 11" id="KW-0479">Metal-binding</keyword>
<dbReference type="InterPro" id="IPR043135">
    <property type="entry name" value="Fur_C"/>
</dbReference>
<reference evidence="12 13" key="1">
    <citation type="submission" date="2018-10" db="EMBL/GenBank/DDBJ databases">
        <title>Sequencing the genomes of 1000 actinobacteria strains.</title>
        <authorList>
            <person name="Klenk H.-P."/>
        </authorList>
    </citation>
    <scope>NUCLEOTIDE SEQUENCE [LARGE SCALE GENOMIC DNA]</scope>
    <source>
        <strain evidence="12 13">DSM 45175</strain>
    </source>
</reference>
<comment type="similarity">
    <text evidence="2">Belongs to the Fur family.</text>
</comment>
<dbReference type="Gene3D" id="1.10.10.10">
    <property type="entry name" value="Winged helix-like DNA-binding domain superfamily/Winged helix DNA-binding domain"/>
    <property type="match status" value="1"/>
</dbReference>
<comment type="caution">
    <text evidence="12">The sequence shown here is derived from an EMBL/GenBank/DDBJ whole genome shotgun (WGS) entry which is preliminary data.</text>
</comment>
<evidence type="ECO:0000256" key="9">
    <source>
        <dbReference type="ARBA" id="ARBA00023125"/>
    </source>
</evidence>
<feature type="binding site" evidence="11">
    <location>
        <position position="136"/>
    </location>
    <ligand>
        <name>Zn(2+)</name>
        <dbReference type="ChEBI" id="CHEBI:29105"/>
    </ligand>
</feature>
<comment type="subcellular location">
    <subcellularLocation>
        <location evidence="1">Cytoplasm</location>
    </subcellularLocation>
</comment>
<dbReference type="EMBL" id="RBKT01000001">
    <property type="protein sequence ID" value="RKR88365.1"/>
    <property type="molecule type" value="Genomic_DNA"/>
</dbReference>
<comment type="cofactor">
    <cofactor evidence="11">
        <name>Zn(2+)</name>
        <dbReference type="ChEBI" id="CHEBI:29105"/>
    </cofactor>
    <text evidence="11">Binds 1 zinc ion per subunit.</text>
</comment>
<dbReference type="Gene3D" id="3.30.1490.190">
    <property type="match status" value="1"/>
</dbReference>
<dbReference type="AlphaFoldDB" id="A0A495JHY3"/>
<keyword evidence="5" id="KW-0678">Repressor</keyword>
<dbReference type="CDD" id="cd07153">
    <property type="entry name" value="Fur_like"/>
    <property type="match status" value="1"/>
</dbReference>
<dbReference type="GO" id="GO:0000976">
    <property type="term" value="F:transcription cis-regulatory region binding"/>
    <property type="evidence" value="ECO:0007669"/>
    <property type="project" value="TreeGrafter"/>
</dbReference>
<dbReference type="GO" id="GO:0005829">
    <property type="term" value="C:cytosol"/>
    <property type="evidence" value="ECO:0007669"/>
    <property type="project" value="TreeGrafter"/>
</dbReference>
<dbReference type="Proteomes" id="UP000277671">
    <property type="component" value="Unassembled WGS sequence"/>
</dbReference>
<evidence type="ECO:0000256" key="5">
    <source>
        <dbReference type="ARBA" id="ARBA00022491"/>
    </source>
</evidence>
<dbReference type="GO" id="GO:0003700">
    <property type="term" value="F:DNA-binding transcription factor activity"/>
    <property type="evidence" value="ECO:0007669"/>
    <property type="project" value="InterPro"/>
</dbReference>
<evidence type="ECO:0000256" key="1">
    <source>
        <dbReference type="ARBA" id="ARBA00004496"/>
    </source>
</evidence>
<dbReference type="GO" id="GO:0045892">
    <property type="term" value="P:negative regulation of DNA-templated transcription"/>
    <property type="evidence" value="ECO:0007669"/>
    <property type="project" value="TreeGrafter"/>
</dbReference>
<sequence length="142" mass="15711">MVATRIEAEMRSAGLTQTPRRRAILVLLAQCQRPMTAQAIHHAVVTAGERVGLTTIYRALHRLTEAGLLHAFDTDDGRGYRYCGGRPHQHLVCDRCGRVTECPPDVVALWLSQLREQTGFSPNAERLDLHGVCASCRSHRGA</sequence>
<keyword evidence="7 11" id="KW-0862">Zinc</keyword>
<dbReference type="GO" id="GO:1900376">
    <property type="term" value="P:regulation of secondary metabolite biosynthetic process"/>
    <property type="evidence" value="ECO:0007669"/>
    <property type="project" value="TreeGrafter"/>
</dbReference>
<organism evidence="12 13">
    <name type="scientific">Micromonospora pisi</name>
    <dbReference type="NCBI Taxonomy" id="589240"/>
    <lineage>
        <taxon>Bacteria</taxon>
        <taxon>Bacillati</taxon>
        <taxon>Actinomycetota</taxon>
        <taxon>Actinomycetes</taxon>
        <taxon>Micromonosporales</taxon>
        <taxon>Micromonosporaceae</taxon>
        <taxon>Micromonospora</taxon>
    </lineage>
</organism>
<evidence type="ECO:0000256" key="10">
    <source>
        <dbReference type="ARBA" id="ARBA00023163"/>
    </source>
</evidence>
<feature type="binding site" evidence="11">
    <location>
        <position position="133"/>
    </location>
    <ligand>
        <name>Zn(2+)</name>
        <dbReference type="ChEBI" id="CHEBI:29105"/>
    </ligand>
</feature>
<protein>
    <submittedName>
        <fullName evidence="12">Fur family ferric uptake transcriptional regulator</fullName>
    </submittedName>
</protein>
<keyword evidence="8" id="KW-0805">Transcription regulation</keyword>